<evidence type="ECO:0000313" key="3">
    <source>
        <dbReference type="Proteomes" id="UP000001610"/>
    </source>
</evidence>
<sequence>MACRLGTNGDRSRVGVSPARNQTSCPPKTLGSIYRLLANGSPSEASRHTYKLTR</sequence>
<evidence type="ECO:0000256" key="1">
    <source>
        <dbReference type="SAM" id="MobiDB-lite"/>
    </source>
</evidence>
<proteinExistence type="predicted"/>
<organism evidence="2 3">
    <name type="scientific">Cordyceps militaris (strain CM01)</name>
    <name type="common">Caterpillar fungus</name>
    <dbReference type="NCBI Taxonomy" id="983644"/>
    <lineage>
        <taxon>Eukaryota</taxon>
        <taxon>Fungi</taxon>
        <taxon>Dikarya</taxon>
        <taxon>Ascomycota</taxon>
        <taxon>Pezizomycotina</taxon>
        <taxon>Sordariomycetes</taxon>
        <taxon>Hypocreomycetidae</taxon>
        <taxon>Hypocreales</taxon>
        <taxon>Cordycipitaceae</taxon>
        <taxon>Cordyceps</taxon>
    </lineage>
</organism>
<dbReference type="GeneID" id="18166102"/>
<gene>
    <name evidence="2" type="ORF">CCM_04079</name>
</gene>
<feature type="region of interest" description="Disordered" evidence="1">
    <location>
        <begin position="1"/>
        <end position="27"/>
    </location>
</feature>
<dbReference type="KEGG" id="cmt:CCM_04079"/>
<dbReference type="RefSeq" id="XP_006669290.1">
    <property type="nucleotide sequence ID" value="XM_006669227.1"/>
</dbReference>
<dbReference type="EMBL" id="JH126401">
    <property type="protein sequence ID" value="EGX92706.1"/>
    <property type="molecule type" value="Genomic_DNA"/>
</dbReference>
<keyword evidence="3" id="KW-1185">Reference proteome</keyword>
<evidence type="ECO:0000313" key="2">
    <source>
        <dbReference type="EMBL" id="EGX92706.1"/>
    </source>
</evidence>
<name>G3JDN1_CORMM</name>
<dbReference type="HOGENOM" id="CLU_3050242_0_0_1"/>
<protein>
    <submittedName>
        <fullName evidence="2">Uncharacterized protein</fullName>
    </submittedName>
</protein>
<dbReference type="AlphaFoldDB" id="G3JDN1"/>
<accession>G3JDN1</accession>
<dbReference type="Proteomes" id="UP000001610">
    <property type="component" value="Unassembled WGS sequence"/>
</dbReference>
<reference evidence="2 3" key="1">
    <citation type="journal article" date="2011" name="Genome Biol.">
        <title>Genome sequence of the insect pathogenic fungus Cordyceps militaris, a valued traditional Chinese medicine.</title>
        <authorList>
            <person name="Zheng P."/>
            <person name="Xia Y."/>
            <person name="Xiao G."/>
            <person name="Xiong C."/>
            <person name="Hu X."/>
            <person name="Zhang S."/>
            <person name="Zheng H."/>
            <person name="Huang Y."/>
            <person name="Zhou Y."/>
            <person name="Wang S."/>
            <person name="Zhao G.P."/>
            <person name="Liu X."/>
            <person name="St Leger R.J."/>
            <person name="Wang C."/>
        </authorList>
    </citation>
    <scope>NUCLEOTIDE SEQUENCE [LARGE SCALE GENOMIC DNA]</scope>
    <source>
        <strain evidence="2 3">CM01</strain>
    </source>
</reference>
<dbReference type="InParanoid" id="G3JDN1"/>
<dbReference type="VEuPathDB" id="FungiDB:CCM_04079"/>